<proteinExistence type="inferred from homology"/>
<keyword evidence="4" id="KW-0963">Cytoplasm</keyword>
<dbReference type="STRING" id="230819.A0A5C3KRN5"/>
<dbReference type="Gene3D" id="1.25.10.10">
    <property type="entry name" value="Leucine-rich Repeat Variant"/>
    <property type="match status" value="1"/>
</dbReference>
<feature type="domain" description="Proteasome activator complex subunit 4 C-terminal" evidence="9">
    <location>
        <begin position="1826"/>
        <end position="1912"/>
    </location>
</feature>
<dbReference type="SUPFAM" id="SSF48371">
    <property type="entry name" value="ARM repeat"/>
    <property type="match status" value="1"/>
</dbReference>
<dbReference type="GO" id="GO:0070628">
    <property type="term" value="F:proteasome binding"/>
    <property type="evidence" value="ECO:0007669"/>
    <property type="project" value="InterPro"/>
</dbReference>
<dbReference type="GO" id="GO:0016504">
    <property type="term" value="F:peptidase activator activity"/>
    <property type="evidence" value="ECO:0007669"/>
    <property type="project" value="InterPro"/>
</dbReference>
<dbReference type="InterPro" id="IPR016024">
    <property type="entry name" value="ARM-type_fold"/>
</dbReference>
<feature type="domain" description="Proteasome activator Blm10 middle HEAT repeats region" evidence="10">
    <location>
        <begin position="371"/>
        <end position="900"/>
    </location>
</feature>
<evidence type="ECO:0000313" key="12">
    <source>
        <dbReference type="EMBL" id="TFK23084.1"/>
    </source>
</evidence>
<dbReference type="InterPro" id="IPR055455">
    <property type="entry name" value="HEAT_PSME4"/>
</dbReference>
<keyword evidence="13" id="KW-1185">Reference proteome</keyword>
<dbReference type="OrthoDB" id="17907at2759"/>
<evidence type="ECO:0000256" key="5">
    <source>
        <dbReference type="ARBA" id="ARBA00022737"/>
    </source>
</evidence>
<evidence type="ECO:0000256" key="6">
    <source>
        <dbReference type="ARBA" id="ARBA00022763"/>
    </source>
</evidence>
<dbReference type="EMBL" id="ML210225">
    <property type="protein sequence ID" value="TFK23084.1"/>
    <property type="molecule type" value="Genomic_DNA"/>
</dbReference>
<evidence type="ECO:0000313" key="13">
    <source>
        <dbReference type="Proteomes" id="UP000307440"/>
    </source>
</evidence>
<evidence type="ECO:0000259" key="9">
    <source>
        <dbReference type="Pfam" id="PF11919"/>
    </source>
</evidence>
<dbReference type="InterPro" id="IPR021843">
    <property type="entry name" value="PSME4_C"/>
</dbReference>
<dbReference type="GO" id="GO:0010499">
    <property type="term" value="P:proteasomal ubiquitin-independent protein catabolic process"/>
    <property type="evidence" value="ECO:0007669"/>
    <property type="project" value="TreeGrafter"/>
</dbReference>
<organism evidence="12 13">
    <name type="scientific">Coprinopsis marcescibilis</name>
    <name type="common">Agaric fungus</name>
    <name type="synonym">Psathyrella marcescibilis</name>
    <dbReference type="NCBI Taxonomy" id="230819"/>
    <lineage>
        <taxon>Eukaryota</taxon>
        <taxon>Fungi</taxon>
        <taxon>Dikarya</taxon>
        <taxon>Basidiomycota</taxon>
        <taxon>Agaricomycotina</taxon>
        <taxon>Agaricomycetes</taxon>
        <taxon>Agaricomycetidae</taxon>
        <taxon>Agaricales</taxon>
        <taxon>Agaricineae</taxon>
        <taxon>Psathyrellaceae</taxon>
        <taxon>Coprinopsis</taxon>
    </lineage>
</organism>
<sequence>MDDDDVSFIDLTGDPQLTAYERHLTSLRTYTDSLPYECETPEQMQEILESIVAKLYIAAETKNWQQFVAWDGCLQCWLLMLYPIHKSTRSKLVRLYYELCLLPGVEVRQIRTYADTLARLIGSKYPGLRKLDPADLELPWEPLWLAIEKELYSKVPTTDAGRNIVNILFYVVERCKKYYPPQAVPEMLDIFLPLLTQESLLTIVPTMTTFLPSTNSKLYLPALFKVWEGFNSSIVDDRMLELCAELSEDNVSGIEGEAGDYASEWKVVGIWTEWQWNLLAGKCLSSTNMPMGIAVGGSGNSTSVHADSNLKGGAKIKKGINRINCIAKIFVYSMRVDDEIRDMSTPANALDSNSTARQIGSPGGSRALSTLEKLIDSTESYFHPSNTGPWTQSLTSLIQRLCAEFISRYNDQDMKNCTVPEENRLTSQIRRAFVRILRTPALLAMFSKDPTSASYAQGALRTLAVLEPKLIMPELLERAYGGLEVVNETHRTTGVLSTLAGVARPLVTESIWLGGQKHLVPLLELCIPGIDLNDPTKTIYATMFIANAVQHVKIGDLSASYGGGAFSGDTAEDRMDLDEHVDVYPEDLSVVALSREEERSLTRDSTSSFADWVVSLFRRVFALYENLPEEGGKRNVTGGKSEESVLKSIKGMLDMVCLHLSEPLFDLILKLVFDYATTNAKSNSVRAIGQVISCLAKAEPDKTVAKFLPFCAAQIEEELRHGASNVRTTSSHAAIPSDTTLHWNLSILRGCLGYAGAALLKHKHEILRLTRMLVELTKTERGYMSSGRLITRVLSTLSSVYPLRGRFINEDEWNDPILDRSHSLYWGKLCEPGDVKIDWHVPSAEELDFIVEILETVEKPALDLVESLLSTTSTWDNVSRNDFCRYLHAARAVWIGLPTIIKIRTPPMTNPLIISEFEDPEMVVSTLEFNSCFALEDPSDPRYQKVAAYRERFGQIVLRAASTLRQNNGDGEDHIDAITYVTRSIDTYLTSYGINSSEYETLRKAFRQAREMNRQWMRQKDNSRLIFVRRAHLYHFSRVRMNTMYRHRTELDDQLLLELTELSLSPYTRIRRQAQSTLLSATQRFVRSTRLLLPTVLNALTKGNDPDRMKGALYILLNKPLASYTISDFEFHKPYLLAMLECQHEEKPSIQKLVSQVVHEGLHYINEENISTHAYDLETPDVSKALEDLRSEFSDSFIDQPLLASAVAKSHHRVVKRHELWKDTVSAILEVALRTTTHWRYTNIALQYLTCLLGRDLPVSAEVARFLMMQTTSPQPAIRAQAVKALSRAFYDVKIRTYSKTKDERWSESWSSPYKRTIDVDNPTIIIDKLRSPVTSSSSEFFIDKIPTGFLSWAKTLVVYNLPDNVPNFEWDAASSEALETIRAMVSEPEYFNQLAGLWCQESEKNLSSLDLRADNVFYIKSLIKIFGASILSGILDVVEPLIGDPDKFKQRGGAEMILGILRGFKNWKTSDSDRVWNWITSRFDQFFAQIKPDTISFWEQIFHSQLNGRDLRRNKPMVDWISALPMEFSGYSAFDMAKSLSLHGILLSSSDFTFRDPDKYIDLLFSNTDTDYAELRQHLCNQLYIIMRNLWKPWHPSTEALLSACTETGDPLQIRRAIYMDRITDIIAKLPKMREERLPPPRVTQSEYDKVGLAVLQWIWVSAYGSPAHLVIPYVVPLLPEILRMSELSDSPDLQAYSSGVLYVLSALTPLSDYVQPILDKFVTSIESSTSWRTRIHGLPALAIFLYRNLLNLSQDEVERVLKVLLACLSDENVEVREMASKVLSSVVRTSQRQSIIPLKNRFVSLARKTTLPSRSHPDYAKTIRTLHSAILGLCALIESFPYSVEPWMPPLTEVLAPHATDPPPISTTIRKCASEFKKTHQDTWHKDQYLFDEDQLQSLSSMLVGTSYYA</sequence>
<dbReference type="GO" id="GO:0005829">
    <property type="term" value="C:cytosol"/>
    <property type="evidence" value="ECO:0007669"/>
    <property type="project" value="TreeGrafter"/>
</dbReference>
<dbReference type="GO" id="GO:0016607">
    <property type="term" value="C:nuclear speck"/>
    <property type="evidence" value="ECO:0007669"/>
    <property type="project" value="UniProtKB-SubCell"/>
</dbReference>
<feature type="domain" description="Proteasome activator complex subunit 4-like HEAT repeat-like" evidence="11">
    <location>
        <begin position="1266"/>
        <end position="1522"/>
    </location>
</feature>
<dbReference type="InterPro" id="IPR011989">
    <property type="entry name" value="ARM-like"/>
</dbReference>
<dbReference type="Pfam" id="PF16507">
    <property type="entry name" value="HEAT_PSME4_mid"/>
    <property type="match status" value="1"/>
</dbReference>
<evidence type="ECO:0000256" key="1">
    <source>
        <dbReference type="ARBA" id="ARBA00004324"/>
    </source>
</evidence>
<name>A0A5C3KRN5_COPMA</name>
<accession>A0A5C3KRN5</accession>
<comment type="subcellular location">
    <subcellularLocation>
        <location evidence="2">Cytoplasm</location>
    </subcellularLocation>
    <subcellularLocation>
        <location evidence="1">Nucleus speckle</location>
    </subcellularLocation>
</comment>
<keyword evidence="7" id="KW-0234">DNA repair</keyword>
<keyword evidence="5" id="KW-0677">Repeat</keyword>
<dbReference type="GO" id="GO:0006281">
    <property type="term" value="P:DNA repair"/>
    <property type="evidence" value="ECO:0007669"/>
    <property type="project" value="UniProtKB-KW"/>
</dbReference>
<evidence type="ECO:0000256" key="4">
    <source>
        <dbReference type="ARBA" id="ARBA00022490"/>
    </source>
</evidence>
<protein>
    <submittedName>
        <fullName evidence="12">ARM repeat-containing protein</fullName>
    </submittedName>
</protein>
<dbReference type="InterPro" id="IPR032430">
    <property type="entry name" value="Blm10_mid"/>
</dbReference>
<dbReference type="Pfam" id="PF23096">
    <property type="entry name" value="HEAT_PSME4"/>
    <property type="match status" value="1"/>
</dbReference>
<dbReference type="Pfam" id="PF11919">
    <property type="entry name" value="PSME4_C"/>
    <property type="match status" value="1"/>
</dbReference>
<gene>
    <name evidence="12" type="ORF">FA15DRAFT_670805</name>
</gene>
<comment type="similarity">
    <text evidence="3">Belongs to the BLM10 family.</text>
</comment>
<dbReference type="Proteomes" id="UP000307440">
    <property type="component" value="Unassembled WGS sequence"/>
</dbReference>
<keyword evidence="6" id="KW-0227">DNA damage</keyword>
<dbReference type="InterPro" id="IPR035309">
    <property type="entry name" value="PSME4"/>
</dbReference>
<evidence type="ECO:0000256" key="2">
    <source>
        <dbReference type="ARBA" id="ARBA00004496"/>
    </source>
</evidence>
<dbReference type="PANTHER" id="PTHR32170:SF3">
    <property type="entry name" value="PROTEASOME ACTIVATOR COMPLEX SUBUNIT 4"/>
    <property type="match status" value="1"/>
</dbReference>
<keyword evidence="8" id="KW-0539">Nucleus</keyword>
<evidence type="ECO:0000256" key="3">
    <source>
        <dbReference type="ARBA" id="ARBA00005739"/>
    </source>
</evidence>
<evidence type="ECO:0000256" key="7">
    <source>
        <dbReference type="ARBA" id="ARBA00023204"/>
    </source>
</evidence>
<reference evidence="12 13" key="1">
    <citation type="journal article" date="2019" name="Nat. Ecol. Evol.">
        <title>Megaphylogeny resolves global patterns of mushroom evolution.</title>
        <authorList>
            <person name="Varga T."/>
            <person name="Krizsan K."/>
            <person name="Foldi C."/>
            <person name="Dima B."/>
            <person name="Sanchez-Garcia M."/>
            <person name="Sanchez-Ramirez S."/>
            <person name="Szollosi G.J."/>
            <person name="Szarkandi J.G."/>
            <person name="Papp V."/>
            <person name="Albert L."/>
            <person name="Andreopoulos W."/>
            <person name="Angelini C."/>
            <person name="Antonin V."/>
            <person name="Barry K.W."/>
            <person name="Bougher N.L."/>
            <person name="Buchanan P."/>
            <person name="Buyck B."/>
            <person name="Bense V."/>
            <person name="Catcheside P."/>
            <person name="Chovatia M."/>
            <person name="Cooper J."/>
            <person name="Damon W."/>
            <person name="Desjardin D."/>
            <person name="Finy P."/>
            <person name="Geml J."/>
            <person name="Haridas S."/>
            <person name="Hughes K."/>
            <person name="Justo A."/>
            <person name="Karasinski D."/>
            <person name="Kautmanova I."/>
            <person name="Kiss B."/>
            <person name="Kocsube S."/>
            <person name="Kotiranta H."/>
            <person name="LaButti K.M."/>
            <person name="Lechner B.E."/>
            <person name="Liimatainen K."/>
            <person name="Lipzen A."/>
            <person name="Lukacs Z."/>
            <person name="Mihaltcheva S."/>
            <person name="Morgado L.N."/>
            <person name="Niskanen T."/>
            <person name="Noordeloos M.E."/>
            <person name="Ohm R.A."/>
            <person name="Ortiz-Santana B."/>
            <person name="Ovrebo C."/>
            <person name="Racz N."/>
            <person name="Riley R."/>
            <person name="Savchenko A."/>
            <person name="Shiryaev A."/>
            <person name="Soop K."/>
            <person name="Spirin V."/>
            <person name="Szebenyi C."/>
            <person name="Tomsovsky M."/>
            <person name="Tulloss R.E."/>
            <person name="Uehling J."/>
            <person name="Grigoriev I.V."/>
            <person name="Vagvolgyi C."/>
            <person name="Papp T."/>
            <person name="Martin F.M."/>
            <person name="Miettinen O."/>
            <person name="Hibbett D.S."/>
            <person name="Nagy L.G."/>
        </authorList>
    </citation>
    <scope>NUCLEOTIDE SEQUENCE [LARGE SCALE GENOMIC DNA]</scope>
    <source>
        <strain evidence="12 13">CBS 121175</strain>
    </source>
</reference>
<evidence type="ECO:0000256" key="8">
    <source>
        <dbReference type="ARBA" id="ARBA00023242"/>
    </source>
</evidence>
<evidence type="ECO:0000259" key="10">
    <source>
        <dbReference type="Pfam" id="PF16507"/>
    </source>
</evidence>
<evidence type="ECO:0000259" key="11">
    <source>
        <dbReference type="Pfam" id="PF23096"/>
    </source>
</evidence>
<dbReference type="PANTHER" id="PTHR32170">
    <property type="entry name" value="PROTEASOME ACTIVATOR COMPLEX SUBUNIT 4"/>
    <property type="match status" value="1"/>
</dbReference>